<dbReference type="SMART" id="SM00060">
    <property type="entry name" value="FN3"/>
    <property type="match status" value="2"/>
</dbReference>
<keyword evidence="2" id="KW-0624">Polysaccharide degradation</keyword>
<keyword evidence="1" id="KW-0326">Glycosidase</keyword>
<reference evidence="6 7" key="1">
    <citation type="submission" date="2021-01" db="EMBL/GenBank/DDBJ databases">
        <title>Streptomyces acididurans sp. nov., isolated from a peat swamp forest soil.</title>
        <authorList>
            <person name="Chantavorakit T."/>
            <person name="Duangmal K."/>
        </authorList>
    </citation>
    <scope>NUCLEOTIDE SEQUENCE [LARGE SCALE GENOMIC DNA]</scope>
    <source>
        <strain evidence="6 7">KK5PA1</strain>
    </source>
</reference>
<dbReference type="InterPro" id="IPR008979">
    <property type="entry name" value="Galactose-bd-like_sf"/>
</dbReference>
<protein>
    <submittedName>
        <fullName evidence="6">Discoidin domain-containing protein</fullName>
    </submittedName>
</protein>
<feature type="domain" description="F5/8 type C" evidence="4">
    <location>
        <begin position="725"/>
        <end position="867"/>
    </location>
</feature>
<feature type="chain" id="PRO_5045598860" evidence="3">
    <location>
        <begin position="35"/>
        <end position="1099"/>
    </location>
</feature>
<evidence type="ECO:0000259" key="5">
    <source>
        <dbReference type="PROSITE" id="PS50853"/>
    </source>
</evidence>
<dbReference type="SUPFAM" id="SSF51126">
    <property type="entry name" value="Pectin lyase-like"/>
    <property type="match status" value="1"/>
</dbReference>
<dbReference type="Gene3D" id="2.60.120.260">
    <property type="entry name" value="Galactose-binding domain-like"/>
    <property type="match status" value="2"/>
</dbReference>
<dbReference type="InterPro" id="IPR048482">
    <property type="entry name" value="GH141_ins"/>
</dbReference>
<feature type="domain" description="F5/8 type C" evidence="4">
    <location>
        <begin position="959"/>
        <end position="1098"/>
    </location>
</feature>
<dbReference type="PANTHER" id="PTHR36453:SF1">
    <property type="entry name" value="RIGHT HANDED BETA HELIX DOMAIN-CONTAINING PROTEIN"/>
    <property type="match status" value="1"/>
</dbReference>
<keyword evidence="1" id="KW-0378">Hydrolase</keyword>
<dbReference type="SMART" id="SM00231">
    <property type="entry name" value="FA58C"/>
    <property type="match status" value="2"/>
</dbReference>
<feature type="signal peptide" evidence="3">
    <location>
        <begin position="1"/>
        <end position="34"/>
    </location>
</feature>
<feature type="domain" description="Fibronectin type-III" evidence="5">
    <location>
        <begin position="880"/>
        <end position="967"/>
    </location>
</feature>
<evidence type="ECO:0000259" key="4">
    <source>
        <dbReference type="PROSITE" id="PS50022"/>
    </source>
</evidence>
<feature type="domain" description="Fibronectin type-III" evidence="5">
    <location>
        <begin position="648"/>
        <end position="736"/>
    </location>
</feature>
<dbReference type="EMBL" id="JADKYB010000019">
    <property type="protein sequence ID" value="MBM9508718.1"/>
    <property type="molecule type" value="Genomic_DNA"/>
</dbReference>
<comment type="caution">
    <text evidence="6">The sequence shown here is derived from an EMBL/GenBank/DDBJ whole genome shotgun (WGS) entry which is preliminary data.</text>
</comment>
<dbReference type="Pfam" id="PF00041">
    <property type="entry name" value="fn3"/>
    <property type="match status" value="2"/>
</dbReference>
<keyword evidence="7" id="KW-1185">Reference proteome</keyword>
<dbReference type="InterPro" id="IPR006626">
    <property type="entry name" value="PbH1"/>
</dbReference>
<dbReference type="InterPro" id="IPR013783">
    <property type="entry name" value="Ig-like_fold"/>
</dbReference>
<dbReference type="SMART" id="SM00710">
    <property type="entry name" value="PbH1"/>
    <property type="match status" value="6"/>
</dbReference>
<dbReference type="Pfam" id="PF21231">
    <property type="entry name" value="GH141_M"/>
    <property type="match status" value="1"/>
</dbReference>
<dbReference type="InterPro" id="IPR011050">
    <property type="entry name" value="Pectin_lyase_fold/virulence"/>
</dbReference>
<proteinExistence type="predicted"/>
<dbReference type="CDD" id="cd00063">
    <property type="entry name" value="FN3"/>
    <property type="match status" value="2"/>
</dbReference>
<dbReference type="SUPFAM" id="SSF49785">
    <property type="entry name" value="Galactose-binding domain-like"/>
    <property type="match status" value="2"/>
</dbReference>
<dbReference type="Pfam" id="PF00754">
    <property type="entry name" value="F5_F8_type_C"/>
    <property type="match status" value="2"/>
</dbReference>
<sequence length="1099" mass="117162">MTSRKRPRRGPRRSSALAVLALAAAALPLTAVHAQATTAGAPPVRYVYVSPQHGFDTGAGTADHPFRTLTEARDFVRSIDQDMQRDIHVELASGTYRLTSTFTLSSQDSGTNGHRIVYEAAPGAHPVVSGGSQVSGWTLDDKTHNIWKAHVGNVDTRQLWVNGELETRARSGKNPAGFTKTATGYKITDTSLDAYRNQSDMEVVSAWGWMLMRCPVQSISGDTMTIQQPCFHNANLHQGEEIQNPTWLENAKELLDTPGEWYLDKSAGDLYYMPKQGQDLATADVTIPRVQDLVDVNGTADHPVTGVSFRGITFSYSTWLAPSSSDGLIEGQAGFRIVGSDNPDFDSTRLKWVKTPGAVNVGFGHDIGFQDNTFTHLGAVGLNLNTGTQGSDITGNVFKEIAGTGIQVGGTDVIDAHPSDPRDITKDTTVDNNVVTQVADQYNGSLGIFAGYTDHTVITHNKVYDLPYSGISVGWGWGLTDQGGDSNYPGNSGVPVWNTPTTSRDNVVSDNRIYDIMKSQADGGAIYTLSANPGGVVSGNYVSDVPPPAYGAIYQDEGSRYWHTTGNAFCNVAYQWLLLNHGMDITADGNFTTQPAFSTQFNSTNDTIGHNPTVDGCEQLPASIVDNAGLQPAYQHLDPGPVVTDRTAPTAPGKASAVTDFPTVADLSWPAATDDTGVTGYAVYQDGKLASASTGTSVRIPDLTAGATYTFTVTARDAAGNESPASPPLTVTMPSGTDLALDKPVTESSYSQPNTPDLAVDGDLSTRWAQGLGLPDPSWIQVDLGAQYDVTGAITTFEKANGYKYKIEVSPDEVHWTTLDDHTGSATTAQTNYSPAAQETDGRYVRLTVTGSNSNGGSIYELQVYGTPLPPSTDHTPPAAPGQPTATPLLPSALDLTWPAATDDTGVTSYEVYQDGKRIAVTDQTQTHLRVTGLTPRTAYSFTVVARDAALNASDPSPAAAITMPADNDLALHKAVTVSSFSQPNTPDLAVDGDLSTRWAQGLGLPDPSWIQVDLGSVTSVSSVVTTFEKPSGYKYLLEYSADGTNWSTFDDHTANYTSSSADYSFLPAPVSARYLRLTVTASSWNGGSIYELQAYGGF</sequence>
<gene>
    <name evidence="6" type="ORF">ITX44_30025</name>
</gene>
<evidence type="ECO:0000313" key="7">
    <source>
        <dbReference type="Proteomes" id="UP000749040"/>
    </source>
</evidence>
<accession>A0ABS2U3J8</accession>
<evidence type="ECO:0000256" key="1">
    <source>
        <dbReference type="ARBA" id="ARBA00023295"/>
    </source>
</evidence>
<organism evidence="6 7">
    <name type="scientific">Actinacidiphila acididurans</name>
    <dbReference type="NCBI Taxonomy" id="2784346"/>
    <lineage>
        <taxon>Bacteria</taxon>
        <taxon>Bacillati</taxon>
        <taxon>Actinomycetota</taxon>
        <taxon>Actinomycetes</taxon>
        <taxon>Kitasatosporales</taxon>
        <taxon>Streptomycetaceae</taxon>
        <taxon>Actinacidiphila</taxon>
    </lineage>
</organism>
<keyword evidence="3" id="KW-0732">Signal</keyword>
<keyword evidence="2" id="KW-0119">Carbohydrate metabolism</keyword>
<evidence type="ECO:0000256" key="2">
    <source>
        <dbReference type="ARBA" id="ARBA00023326"/>
    </source>
</evidence>
<dbReference type="InterPro" id="IPR036116">
    <property type="entry name" value="FN3_sf"/>
</dbReference>
<dbReference type="Gene3D" id="2.160.20.10">
    <property type="entry name" value="Single-stranded right-handed beta-helix, Pectin lyase-like"/>
    <property type="match status" value="2"/>
</dbReference>
<dbReference type="InterPro" id="IPR000421">
    <property type="entry name" value="FA58C"/>
</dbReference>
<dbReference type="PANTHER" id="PTHR36453">
    <property type="entry name" value="SECRETED PROTEIN-RELATED"/>
    <property type="match status" value="1"/>
</dbReference>
<name>A0ABS2U3J8_9ACTN</name>
<dbReference type="PROSITE" id="PS50853">
    <property type="entry name" value="FN3"/>
    <property type="match status" value="2"/>
</dbReference>
<dbReference type="Proteomes" id="UP000749040">
    <property type="component" value="Unassembled WGS sequence"/>
</dbReference>
<dbReference type="PROSITE" id="PS50022">
    <property type="entry name" value="FA58C_3"/>
    <property type="match status" value="2"/>
</dbReference>
<evidence type="ECO:0000313" key="6">
    <source>
        <dbReference type="EMBL" id="MBM9508718.1"/>
    </source>
</evidence>
<dbReference type="InterPro" id="IPR012334">
    <property type="entry name" value="Pectin_lyas_fold"/>
</dbReference>
<evidence type="ECO:0000256" key="3">
    <source>
        <dbReference type="SAM" id="SignalP"/>
    </source>
</evidence>
<dbReference type="Gene3D" id="2.60.40.10">
    <property type="entry name" value="Immunoglobulins"/>
    <property type="match status" value="2"/>
</dbReference>
<dbReference type="SUPFAM" id="SSF49265">
    <property type="entry name" value="Fibronectin type III"/>
    <property type="match status" value="1"/>
</dbReference>
<dbReference type="InterPro" id="IPR003961">
    <property type="entry name" value="FN3_dom"/>
</dbReference>